<dbReference type="EMBL" id="DNAA01000212">
    <property type="protein sequence ID" value="HBA09640.1"/>
    <property type="molecule type" value="Genomic_DNA"/>
</dbReference>
<keyword evidence="2" id="KW-0810">Translation regulation</keyword>
<accession>A0A351RC69</accession>
<organism evidence="3 4">
    <name type="scientific">Methylotenera mobilis</name>
    <dbReference type="NCBI Taxonomy" id="359408"/>
    <lineage>
        <taxon>Bacteria</taxon>
        <taxon>Pseudomonadati</taxon>
        <taxon>Pseudomonadota</taxon>
        <taxon>Betaproteobacteria</taxon>
        <taxon>Nitrosomonadales</taxon>
        <taxon>Methylophilaceae</taxon>
        <taxon>Methylotenera</taxon>
    </lineage>
</organism>
<gene>
    <name evidence="2 3" type="primary">rsfS</name>
    <name evidence="3" type="ORF">DCW48_08850</name>
</gene>
<dbReference type="GO" id="GO:0005737">
    <property type="term" value="C:cytoplasm"/>
    <property type="evidence" value="ECO:0007669"/>
    <property type="project" value="UniProtKB-SubCell"/>
</dbReference>
<keyword evidence="2" id="KW-0678">Repressor</keyword>
<reference evidence="3 4" key="1">
    <citation type="journal article" date="2018" name="Nat. Biotechnol.">
        <title>A standardized bacterial taxonomy based on genome phylogeny substantially revises the tree of life.</title>
        <authorList>
            <person name="Parks D.H."/>
            <person name="Chuvochina M."/>
            <person name="Waite D.W."/>
            <person name="Rinke C."/>
            <person name="Skarshewski A."/>
            <person name="Chaumeil P.A."/>
            <person name="Hugenholtz P."/>
        </authorList>
    </citation>
    <scope>NUCLEOTIDE SEQUENCE [LARGE SCALE GENOMIC DNA]</scope>
    <source>
        <strain evidence="3">UBA9958</strain>
    </source>
</reference>
<dbReference type="GO" id="GO:0042256">
    <property type="term" value="P:cytosolic ribosome assembly"/>
    <property type="evidence" value="ECO:0007669"/>
    <property type="project" value="UniProtKB-UniRule"/>
</dbReference>
<comment type="similarity">
    <text evidence="1 2">Belongs to the Iojap/RsfS family.</text>
</comment>
<dbReference type="PANTHER" id="PTHR21043">
    <property type="entry name" value="IOJAP SUPERFAMILY ORTHOLOG"/>
    <property type="match status" value="1"/>
</dbReference>
<evidence type="ECO:0000256" key="2">
    <source>
        <dbReference type="HAMAP-Rule" id="MF_01477"/>
    </source>
</evidence>
<dbReference type="HAMAP" id="MF_01477">
    <property type="entry name" value="Iojap_RsfS"/>
    <property type="match status" value="1"/>
</dbReference>
<proteinExistence type="inferred from homology"/>
<dbReference type="SUPFAM" id="SSF81301">
    <property type="entry name" value="Nucleotidyltransferase"/>
    <property type="match status" value="1"/>
</dbReference>
<dbReference type="PANTHER" id="PTHR21043:SF0">
    <property type="entry name" value="MITOCHONDRIAL ASSEMBLY OF RIBOSOMAL LARGE SUBUNIT PROTEIN 1"/>
    <property type="match status" value="1"/>
</dbReference>
<evidence type="ECO:0000256" key="1">
    <source>
        <dbReference type="ARBA" id="ARBA00010574"/>
    </source>
</evidence>
<comment type="function">
    <text evidence="2">Functions as a ribosomal silencing factor. Interacts with ribosomal protein uL14 (rplN), blocking formation of intersubunit bridge B8. Prevents association of the 30S and 50S ribosomal subunits and the formation of functional ribosomes, thus repressing translation.</text>
</comment>
<comment type="subunit">
    <text evidence="2">Interacts with ribosomal protein uL14 (rplN).</text>
</comment>
<dbReference type="GO" id="GO:0043023">
    <property type="term" value="F:ribosomal large subunit binding"/>
    <property type="evidence" value="ECO:0007669"/>
    <property type="project" value="TreeGrafter"/>
</dbReference>
<evidence type="ECO:0000313" key="4">
    <source>
        <dbReference type="Proteomes" id="UP000264313"/>
    </source>
</evidence>
<protein>
    <recommendedName>
        <fullName evidence="2">Ribosomal silencing factor RsfS</fullName>
    </recommendedName>
</protein>
<dbReference type="STRING" id="1132855.GCA_000384255_00761"/>
<dbReference type="Proteomes" id="UP000264313">
    <property type="component" value="Unassembled WGS sequence"/>
</dbReference>
<dbReference type="GO" id="GO:0090071">
    <property type="term" value="P:negative regulation of ribosome biogenesis"/>
    <property type="evidence" value="ECO:0007669"/>
    <property type="project" value="UniProtKB-UniRule"/>
</dbReference>
<dbReference type="NCBIfam" id="TIGR00090">
    <property type="entry name" value="rsfS_iojap_ybeB"/>
    <property type="match status" value="1"/>
</dbReference>
<name>A0A351RC69_9PROT</name>
<dbReference type="Pfam" id="PF02410">
    <property type="entry name" value="RsfS"/>
    <property type="match status" value="1"/>
</dbReference>
<dbReference type="InterPro" id="IPR004394">
    <property type="entry name" value="Iojap/RsfS/C7orf30"/>
</dbReference>
<comment type="caution">
    <text evidence="3">The sequence shown here is derived from an EMBL/GenBank/DDBJ whole genome shotgun (WGS) entry which is preliminary data.</text>
</comment>
<dbReference type="InterPro" id="IPR043519">
    <property type="entry name" value="NT_sf"/>
</dbReference>
<evidence type="ECO:0000313" key="3">
    <source>
        <dbReference type="EMBL" id="HBA09640.1"/>
    </source>
</evidence>
<sequence>MTQDTPKAASKNLDLEAMKNAVVDAIEDIKGFDISVMDVRKLTSMTNYMIVASANSSRQAKAVADNVREKIKEKGFAIRGTEGEKEGEWVLVDLDDIVVHIMVPATRAYYNLEQLWGEAESRRSHIKPV</sequence>
<dbReference type="Gene3D" id="3.30.460.10">
    <property type="entry name" value="Beta Polymerase, domain 2"/>
    <property type="match status" value="1"/>
</dbReference>
<dbReference type="GO" id="GO:0017148">
    <property type="term" value="P:negative regulation of translation"/>
    <property type="evidence" value="ECO:0007669"/>
    <property type="project" value="UniProtKB-UniRule"/>
</dbReference>
<comment type="subcellular location">
    <subcellularLocation>
        <location evidence="2">Cytoplasm</location>
    </subcellularLocation>
</comment>
<keyword evidence="2" id="KW-0963">Cytoplasm</keyword>
<dbReference type="AlphaFoldDB" id="A0A351RC69"/>